<reference evidence="3" key="1">
    <citation type="submission" date="2020-10" db="EMBL/GenBank/DDBJ databases">
        <authorList>
            <person name="Gilroy R."/>
        </authorList>
    </citation>
    <scope>NUCLEOTIDE SEQUENCE</scope>
    <source>
        <strain evidence="3">CHK195-12923</strain>
    </source>
</reference>
<feature type="transmembrane region" description="Helical" evidence="2">
    <location>
        <begin position="21"/>
        <end position="44"/>
    </location>
</feature>
<organism evidence="3 4">
    <name type="scientific">Candidatus Coproplasma excrementigallinarum</name>
    <dbReference type="NCBI Taxonomy" id="2840747"/>
    <lineage>
        <taxon>Bacteria</taxon>
        <taxon>Bacillati</taxon>
        <taxon>Bacillota</taxon>
        <taxon>Clostridia</taxon>
        <taxon>Eubacteriales</taxon>
        <taxon>Candidatus Coproplasma</taxon>
    </lineage>
</organism>
<evidence type="ECO:0000313" key="3">
    <source>
        <dbReference type="EMBL" id="HIU61810.1"/>
    </source>
</evidence>
<dbReference type="EMBL" id="DVNE01000040">
    <property type="protein sequence ID" value="HIU61810.1"/>
    <property type="molecule type" value="Genomic_DNA"/>
</dbReference>
<keyword evidence="2" id="KW-1133">Transmembrane helix</keyword>
<dbReference type="Proteomes" id="UP000824110">
    <property type="component" value="Unassembled WGS sequence"/>
</dbReference>
<evidence type="ECO:0000256" key="1">
    <source>
        <dbReference type="SAM" id="MobiDB-lite"/>
    </source>
</evidence>
<evidence type="ECO:0000313" key="4">
    <source>
        <dbReference type="Proteomes" id="UP000824110"/>
    </source>
</evidence>
<feature type="transmembrane region" description="Helical" evidence="2">
    <location>
        <begin position="50"/>
        <end position="71"/>
    </location>
</feature>
<sequence>MQQTEKETERVLKLVKQRASISLAGLIAMTIMLLIVGIVLFVKLPADSPYRYIALVPIALAVFAALMAYFGNKSYKKTITKMESELAEYKRLEAQNAAQNQQTPEGAEKSQERTDIDEQKAQ</sequence>
<keyword evidence="2" id="KW-0812">Transmembrane</keyword>
<proteinExistence type="predicted"/>
<accession>A0A9D1MJU8</accession>
<name>A0A9D1MJU8_9FIRM</name>
<comment type="caution">
    <text evidence="3">The sequence shown here is derived from an EMBL/GenBank/DDBJ whole genome shotgun (WGS) entry which is preliminary data.</text>
</comment>
<feature type="region of interest" description="Disordered" evidence="1">
    <location>
        <begin position="93"/>
        <end position="122"/>
    </location>
</feature>
<keyword evidence="2" id="KW-0472">Membrane</keyword>
<feature type="compositionally biased region" description="Basic and acidic residues" evidence="1">
    <location>
        <begin position="106"/>
        <end position="122"/>
    </location>
</feature>
<evidence type="ECO:0000256" key="2">
    <source>
        <dbReference type="SAM" id="Phobius"/>
    </source>
</evidence>
<reference evidence="3" key="2">
    <citation type="journal article" date="2021" name="PeerJ">
        <title>Extensive microbial diversity within the chicken gut microbiome revealed by metagenomics and culture.</title>
        <authorList>
            <person name="Gilroy R."/>
            <person name="Ravi A."/>
            <person name="Getino M."/>
            <person name="Pursley I."/>
            <person name="Horton D.L."/>
            <person name="Alikhan N.F."/>
            <person name="Baker D."/>
            <person name="Gharbi K."/>
            <person name="Hall N."/>
            <person name="Watson M."/>
            <person name="Adriaenssens E.M."/>
            <person name="Foster-Nyarko E."/>
            <person name="Jarju S."/>
            <person name="Secka A."/>
            <person name="Antonio M."/>
            <person name="Oren A."/>
            <person name="Chaudhuri R.R."/>
            <person name="La Ragione R."/>
            <person name="Hildebrand F."/>
            <person name="Pallen M.J."/>
        </authorList>
    </citation>
    <scope>NUCLEOTIDE SEQUENCE</scope>
    <source>
        <strain evidence="3">CHK195-12923</strain>
    </source>
</reference>
<dbReference type="AlphaFoldDB" id="A0A9D1MJU8"/>
<protein>
    <submittedName>
        <fullName evidence="3">Uncharacterized protein</fullName>
    </submittedName>
</protein>
<gene>
    <name evidence="3" type="ORF">IAB69_04100</name>
</gene>